<dbReference type="Pfam" id="PF03749">
    <property type="entry name" value="SfsA"/>
    <property type="match status" value="1"/>
</dbReference>
<evidence type="ECO:0000259" key="2">
    <source>
        <dbReference type="Pfam" id="PF03749"/>
    </source>
</evidence>
<sequence length="240" mass="26880">MKFNPPLQHGQLLRRYKRFLADVALPDGTEITIHCPNTGSMKNCLEVGQSCWFSHSNNPKRKYAHTWEIATTPSGHLAGINTGRANELIGSAIQNGTIKELSGYQECRAEVRYGQEKSRIDWLLSHHVSDTRDCYVEVKNVTLMENEGQGFFPDSVSQRGTKHLRELMSMVESGHRAVLMFCVQHTGIEQVAPADHIDQQYGETLREAVKAGVEVLAYSANISAKEIFIERDLPVRLAAS</sequence>
<dbReference type="HAMAP" id="MF_00095">
    <property type="entry name" value="SfsA"/>
    <property type="match status" value="1"/>
</dbReference>
<dbReference type="AlphaFoldDB" id="A0AA37WN15"/>
<protein>
    <recommendedName>
        <fullName evidence="1">Sugar fermentation stimulation protein homolog</fullName>
    </recommendedName>
</protein>
<reference evidence="4 5" key="1">
    <citation type="journal article" date="2014" name="Int. J. Syst. Evol. Microbiol.">
        <title>Complete genome sequence of Corynebacterium casei LMG S-19264T (=DSM 44701T), isolated from a smear-ripened cheese.</title>
        <authorList>
            <consortium name="US DOE Joint Genome Institute (JGI-PGF)"/>
            <person name="Walter F."/>
            <person name="Albersmeier A."/>
            <person name="Kalinowski J."/>
            <person name="Ruckert C."/>
        </authorList>
    </citation>
    <scope>NUCLEOTIDE SEQUENCE [LARGE SCALE GENOMIC DNA]</scope>
    <source>
        <strain evidence="4 5">NBRC 110095</strain>
    </source>
</reference>
<dbReference type="RefSeq" id="WP_232593578.1">
    <property type="nucleotide sequence ID" value="NZ_BSPD01000062.1"/>
</dbReference>
<dbReference type="GO" id="GO:0003677">
    <property type="term" value="F:DNA binding"/>
    <property type="evidence" value="ECO:0007669"/>
    <property type="project" value="InterPro"/>
</dbReference>
<dbReference type="InterPro" id="IPR040452">
    <property type="entry name" value="SfsA_C"/>
</dbReference>
<dbReference type="PANTHER" id="PTHR30545:SF2">
    <property type="entry name" value="SUGAR FERMENTATION STIMULATION PROTEIN A"/>
    <property type="match status" value="1"/>
</dbReference>
<comment type="similarity">
    <text evidence="1">Belongs to the SfsA family.</text>
</comment>
<evidence type="ECO:0000259" key="3">
    <source>
        <dbReference type="Pfam" id="PF17746"/>
    </source>
</evidence>
<dbReference type="NCBIfam" id="TIGR00230">
    <property type="entry name" value="sfsA"/>
    <property type="match status" value="1"/>
</dbReference>
<dbReference type="Pfam" id="PF17746">
    <property type="entry name" value="SfsA_N"/>
    <property type="match status" value="1"/>
</dbReference>
<dbReference type="Proteomes" id="UP001156870">
    <property type="component" value="Unassembled WGS sequence"/>
</dbReference>
<feature type="domain" description="SfsA N-terminal OB" evidence="3">
    <location>
        <begin position="13"/>
        <end position="80"/>
    </location>
</feature>
<gene>
    <name evidence="1 4" type="primary">sfsA</name>
    <name evidence="4" type="ORF">GCM10007877_26040</name>
</gene>
<evidence type="ECO:0000313" key="4">
    <source>
        <dbReference type="EMBL" id="GLS26885.1"/>
    </source>
</evidence>
<dbReference type="FunFam" id="3.40.1350.60:FF:000001">
    <property type="entry name" value="Sugar fermentation stimulation protein A"/>
    <property type="match status" value="1"/>
</dbReference>
<name>A0AA37WN15_9GAMM</name>
<dbReference type="InterPro" id="IPR041465">
    <property type="entry name" value="SfsA_N"/>
</dbReference>
<evidence type="ECO:0000313" key="5">
    <source>
        <dbReference type="Proteomes" id="UP001156870"/>
    </source>
</evidence>
<dbReference type="Gene3D" id="3.40.1350.60">
    <property type="match status" value="1"/>
</dbReference>
<dbReference type="Gene3D" id="2.40.50.580">
    <property type="match status" value="1"/>
</dbReference>
<dbReference type="InterPro" id="IPR005224">
    <property type="entry name" value="SfsA"/>
</dbReference>
<feature type="domain" description="Sugar fermentation stimulation protein C-terminal" evidence="2">
    <location>
        <begin position="84"/>
        <end position="225"/>
    </location>
</feature>
<evidence type="ECO:0000256" key="1">
    <source>
        <dbReference type="HAMAP-Rule" id="MF_00095"/>
    </source>
</evidence>
<comment type="caution">
    <text evidence="4">The sequence shown here is derived from an EMBL/GenBank/DDBJ whole genome shotgun (WGS) entry which is preliminary data.</text>
</comment>
<organism evidence="4 5">
    <name type="scientific">Marinibactrum halimedae</name>
    <dbReference type="NCBI Taxonomy" id="1444977"/>
    <lineage>
        <taxon>Bacteria</taxon>
        <taxon>Pseudomonadati</taxon>
        <taxon>Pseudomonadota</taxon>
        <taxon>Gammaproteobacteria</taxon>
        <taxon>Cellvibrionales</taxon>
        <taxon>Cellvibrionaceae</taxon>
        <taxon>Marinibactrum</taxon>
    </lineage>
</organism>
<dbReference type="CDD" id="cd22359">
    <property type="entry name" value="SfsA-like_bacterial"/>
    <property type="match status" value="1"/>
</dbReference>
<dbReference type="EMBL" id="BSPD01000062">
    <property type="protein sequence ID" value="GLS26885.1"/>
    <property type="molecule type" value="Genomic_DNA"/>
</dbReference>
<keyword evidence="5" id="KW-1185">Reference proteome</keyword>
<dbReference type="PANTHER" id="PTHR30545">
    <property type="entry name" value="SUGAR FERMENTATION STIMULATION PROTEIN A"/>
    <property type="match status" value="1"/>
</dbReference>
<accession>A0AA37WN15</accession>
<proteinExistence type="inferred from homology"/>
<dbReference type="FunFam" id="2.40.50.580:FF:000001">
    <property type="entry name" value="Sugar fermentation stimulation protein A"/>
    <property type="match status" value="1"/>
</dbReference>